<keyword evidence="8 9" id="KW-0375">Hydrogen ion transport</keyword>
<evidence type="ECO:0000256" key="5">
    <source>
        <dbReference type="ARBA" id="ARBA00023136"/>
    </source>
</evidence>
<dbReference type="RefSeq" id="YP_009184544.1">
    <property type="nucleotide sequence ID" value="NC_028578.1"/>
</dbReference>
<keyword evidence="4 8" id="KW-0406">Ion transport</keyword>
<keyword evidence="6 8" id="KW-0139">CF(1)</keyword>
<evidence type="ECO:0000256" key="4">
    <source>
        <dbReference type="ARBA" id="ARBA00023065"/>
    </source>
</evidence>
<dbReference type="GO" id="GO:0045259">
    <property type="term" value="C:proton-transporting ATP synthase complex"/>
    <property type="evidence" value="ECO:0007669"/>
    <property type="project" value="UniProtKB-KW"/>
</dbReference>
<dbReference type="Gene3D" id="6.10.140.480">
    <property type="match status" value="1"/>
</dbReference>
<evidence type="ECO:0000256" key="1">
    <source>
        <dbReference type="ARBA" id="ARBA00004170"/>
    </source>
</evidence>
<evidence type="ECO:0000256" key="6">
    <source>
        <dbReference type="ARBA" id="ARBA00023196"/>
    </source>
</evidence>
<dbReference type="GO" id="GO:0005524">
    <property type="term" value="F:ATP binding"/>
    <property type="evidence" value="ECO:0007669"/>
    <property type="project" value="UniProtKB-UniRule"/>
</dbReference>
<feature type="domain" description="ATP synthase epsilon subunit C-terminal" evidence="10">
    <location>
        <begin position="86"/>
        <end position="130"/>
    </location>
</feature>
<evidence type="ECO:0000259" key="11">
    <source>
        <dbReference type="Pfam" id="PF02823"/>
    </source>
</evidence>
<evidence type="ECO:0000256" key="7">
    <source>
        <dbReference type="ARBA" id="ARBA00023310"/>
    </source>
</evidence>
<keyword evidence="9 12" id="KW-0934">Plastid</keyword>
<geneLocation type="chloroplast" evidence="12"/>
<dbReference type="HAMAP" id="MF_00530">
    <property type="entry name" value="ATP_synth_epsil_bac"/>
    <property type="match status" value="1"/>
</dbReference>
<evidence type="ECO:0000256" key="9">
    <source>
        <dbReference type="RuleBase" id="RU003655"/>
    </source>
</evidence>
<protein>
    <recommendedName>
        <fullName evidence="8 9">ATP synthase epsilon chain, chloroplastic</fullName>
    </recommendedName>
    <alternativeName>
        <fullName evidence="8">ATP synthase F1 sector epsilon subunit</fullName>
    </alternativeName>
    <alternativeName>
        <fullName evidence="8">F-ATPase epsilon subunit</fullName>
    </alternativeName>
</protein>
<gene>
    <name evidence="8 12" type="primary">atpE</name>
</gene>
<keyword evidence="3 8" id="KW-0813">Transport</keyword>
<keyword evidence="7 8" id="KW-0066">ATP synthesis</keyword>
<evidence type="ECO:0000256" key="3">
    <source>
        <dbReference type="ARBA" id="ARBA00022448"/>
    </source>
</evidence>
<evidence type="ECO:0000313" key="12">
    <source>
        <dbReference type="EMBL" id="ALO62617.1"/>
    </source>
</evidence>
<proteinExistence type="inferred from homology"/>
<dbReference type="Pfam" id="PF02823">
    <property type="entry name" value="ATP-synt_DE_N"/>
    <property type="match status" value="1"/>
</dbReference>
<accession>A0A0S2LMT5</accession>
<keyword evidence="12" id="KW-0150">Chloroplast</keyword>
<comment type="subcellular location">
    <subcellularLocation>
        <location evidence="1">Membrane</location>
        <topology evidence="1">Peripheral membrane protein</topology>
    </subcellularLocation>
    <subcellularLocation>
        <location evidence="8">Plastid</location>
        <location evidence="8">Chloroplast thylakoid membrane</location>
        <topology evidence="8">Peripheral membrane protein</topology>
    </subcellularLocation>
</comment>
<comment type="similarity">
    <text evidence="2 8 9">Belongs to the ATPase epsilon chain family.</text>
</comment>
<dbReference type="GO" id="GO:0009535">
    <property type="term" value="C:chloroplast thylakoid membrane"/>
    <property type="evidence" value="ECO:0007669"/>
    <property type="project" value="UniProtKB-SubCell"/>
</dbReference>
<comment type="subunit">
    <text evidence="8 9">F-type ATPases have 2 components, CF(1) - the catalytic core - and CF(0) - the membrane proton channel. CF(1) has five subunits: alpha(3), beta(3), gamma(1), delta(1), epsilon(1). CF(0) has three main subunits: a, b and c.</text>
</comment>
<feature type="domain" description="ATP synthase F1 complex delta/epsilon subunit N-terminal" evidence="11">
    <location>
        <begin position="3"/>
        <end position="81"/>
    </location>
</feature>
<dbReference type="SUPFAM" id="SSF51344">
    <property type="entry name" value="Epsilon subunit of F1F0-ATP synthase N-terminal domain"/>
    <property type="match status" value="1"/>
</dbReference>
<name>A0A0S2LMT5_TRETR</name>
<keyword evidence="5 8" id="KW-0472">Membrane</keyword>
<evidence type="ECO:0000256" key="8">
    <source>
        <dbReference type="HAMAP-Rule" id="MF_00530"/>
    </source>
</evidence>
<evidence type="ECO:0000259" key="10">
    <source>
        <dbReference type="Pfam" id="PF00401"/>
    </source>
</evidence>
<dbReference type="InterPro" id="IPR036771">
    <property type="entry name" value="ATPsynth_dsu/esu_N"/>
</dbReference>
<dbReference type="NCBIfam" id="TIGR01216">
    <property type="entry name" value="ATP_synt_epsi"/>
    <property type="match status" value="1"/>
</dbReference>
<dbReference type="PANTHER" id="PTHR13822">
    <property type="entry name" value="ATP SYNTHASE DELTA/EPSILON CHAIN"/>
    <property type="match status" value="1"/>
</dbReference>
<organism evidence="12">
    <name type="scientific">Treubaria triappendiculata</name>
    <name type="common">Green alga</name>
    <dbReference type="NCBI Taxonomy" id="1755147"/>
    <lineage>
        <taxon>Eukaryota</taxon>
        <taxon>Viridiplantae</taxon>
        <taxon>Chlorophyta</taxon>
        <taxon>core chlorophytes</taxon>
        <taxon>Chlorophyceae</taxon>
        <taxon>Treubariaceae</taxon>
        <taxon>Treubaria</taxon>
    </lineage>
</organism>
<comment type="function">
    <text evidence="8 9">Produces ATP from ADP in the presence of a proton gradient across the membrane.</text>
</comment>
<dbReference type="GeneID" id="26378183"/>
<dbReference type="InterPro" id="IPR020547">
    <property type="entry name" value="ATP_synth_F1_esu_C"/>
</dbReference>
<dbReference type="InterPro" id="IPR020546">
    <property type="entry name" value="ATP_synth_F1_dsu/esu_N"/>
</dbReference>
<dbReference type="EMBL" id="KT625410">
    <property type="protein sequence ID" value="ALO62617.1"/>
    <property type="molecule type" value="Genomic_DNA"/>
</dbReference>
<dbReference type="CDD" id="cd12152">
    <property type="entry name" value="F1-ATPase_delta"/>
    <property type="match status" value="1"/>
</dbReference>
<dbReference type="PANTHER" id="PTHR13822:SF10">
    <property type="entry name" value="ATP SYNTHASE EPSILON CHAIN, CHLOROPLASTIC"/>
    <property type="match status" value="1"/>
</dbReference>
<dbReference type="Gene3D" id="2.60.15.10">
    <property type="entry name" value="F0F1 ATP synthase delta/epsilon subunit, N-terminal"/>
    <property type="match status" value="1"/>
</dbReference>
<keyword evidence="8 9" id="KW-0793">Thylakoid</keyword>
<dbReference type="GO" id="GO:0046933">
    <property type="term" value="F:proton-transporting ATP synthase activity, rotational mechanism"/>
    <property type="evidence" value="ECO:0007669"/>
    <property type="project" value="UniProtKB-UniRule"/>
</dbReference>
<reference evidence="12" key="1">
    <citation type="journal article" date="2015" name="BMC Evol. Biol.">
        <title>Chloroplast phylogenomic analysis of chlorophyte green algae identifies a novel lineage sister to the Sphaeropleales (Chlorophyceae).</title>
        <authorList>
            <person name="Lemieux C."/>
            <person name="Vincent A.T."/>
            <person name="Labarre A."/>
            <person name="Otis C."/>
            <person name="Turmel M."/>
        </authorList>
    </citation>
    <scope>NUCLEOTIDE SEQUENCE</scope>
</reference>
<dbReference type="AlphaFoldDB" id="A0A0S2LMT5"/>
<evidence type="ECO:0000256" key="2">
    <source>
        <dbReference type="ARBA" id="ARBA00005712"/>
    </source>
</evidence>
<dbReference type="InterPro" id="IPR001469">
    <property type="entry name" value="ATP_synth_F1_dsu/esu"/>
</dbReference>
<dbReference type="Pfam" id="PF00401">
    <property type="entry name" value="ATP-synt_DE"/>
    <property type="match status" value="1"/>
</dbReference>
<sequence length="136" mass="14970">MSLQISILTPERPFWNGQAEEIILPTETGEMGVLKNHAPIITGLDVGAMLVRTKDQWNSFAIMGGFAVVKNNLVTILANEAESASTIDPEDAKNAFENAKNNLENAEGIKQKVEANFIFKRAKARFQVIKVVNKIS</sequence>